<dbReference type="EMBL" id="MBFT01000091">
    <property type="protein sequence ID" value="PVU98064.1"/>
    <property type="molecule type" value="Genomic_DNA"/>
</dbReference>
<evidence type="ECO:0000256" key="5">
    <source>
        <dbReference type="ARBA" id="ARBA00048336"/>
    </source>
</evidence>
<dbReference type="InterPro" id="IPR004274">
    <property type="entry name" value="FCP1_dom"/>
</dbReference>
<feature type="domain" description="BRCT" evidence="9">
    <location>
        <begin position="480"/>
        <end position="603"/>
    </location>
</feature>
<comment type="caution">
    <text evidence="11">The sequence shown here is derived from an EMBL/GenBank/DDBJ whole genome shotgun (WGS) entry which is preliminary data.</text>
</comment>
<evidence type="ECO:0000259" key="9">
    <source>
        <dbReference type="PROSITE" id="PS50172"/>
    </source>
</evidence>
<evidence type="ECO:0000256" key="2">
    <source>
        <dbReference type="ARBA" id="ARBA00022801"/>
    </source>
</evidence>
<evidence type="ECO:0000256" key="3">
    <source>
        <dbReference type="ARBA" id="ARBA00023242"/>
    </source>
</evidence>
<dbReference type="AlphaFoldDB" id="A0A2T9Z0L2"/>
<dbReference type="InterPro" id="IPR039189">
    <property type="entry name" value="Fcp1"/>
</dbReference>
<dbReference type="PANTHER" id="PTHR23081:SF36">
    <property type="entry name" value="RNA POLYMERASE II SUBUNIT A C-TERMINAL DOMAIN PHOSPHATASE"/>
    <property type="match status" value="1"/>
</dbReference>
<feature type="coiled-coil region" evidence="7">
    <location>
        <begin position="778"/>
        <end position="898"/>
    </location>
</feature>
<sequence>MEKERTLTLPDLETPAIITKIKVDKDQIVSRGDELFYYEFKPDPEDSQESRLDSIENQDDILASALKQATGIDTTERIRKIYYSNYEGRISGILKKEGDSVDSPNDIIIIITEPCTHEIQFNGLCSICGKDVTFLSHFGSDMERATVNMSYDVVGLMVSNEEAMRLEKENTERLLQNRKLSLILDLDQTLMHAYATEDSGFEKWLIDNYEGPQENDYDENVSQIQQKNNDNTSENEENTNISGNDTLKDSKTTTRPLENGTIIDPNKPKVLKNDLGVFTLPDGPIRYYIKMRPGLRKFLKKTADLFELHIYTMGTRNYAESVAKLIDPNKTHFKERILSRDESGSLTHKTIKRLFPCDDSMVVALDDRADVWRWSPNLIKVKQYAFFVGVGDINAMNLPQQTLLEQNIASAEEVEKLIEENLPHHKSKLVDEDTELENMYQILKKVHDEFYSAYDKNPKNGSSLQIPRNISTVPDILTEMRSKVLYGTSLVFSAVIPQFPNGHPPESSDMWRWAKQFGATITHEITEFTTHIVSNKNDTAKVNKARSISYSKSKQQAKTPKSNSNTEGNVSSDNNQFPIVVSLNWLLDSISNWSWQNERDYLLYPGDDQKAYKVYPYDIIRNNPSLKRKFANGTSKNSSASSLIIEGEDIELIGYGELEDELNNEEVDVSLLVSHVNWEDVDRELEEIFSDDDDDIEENGDYQDNENSRDNIKLGEIRRNMMTDSRNKHQGDFESDSEDYTSPAKKQKLGDSNNEFEKEDDAPAPTIDDAITKADARVAELRTKIAGYDTELVKFQKQLKGLREGPGKNVVRQRAMRILQQKKTYEKQLEQIEQQTYNMESAKFATENLQNTIATIKTMEETNKVMKKQYKNVDIEKIYKLQDEMADIMDEANEIQELMGRSYNLPENIDEHDLDAELEALETEWTYEQENKVENNPSYLDDIKDTGKNAELDKELEEITKDAQENKPTTNLLSEELMK</sequence>
<dbReference type="GO" id="GO:0008420">
    <property type="term" value="F:RNA polymerase II CTD heptapeptide repeat phosphatase activity"/>
    <property type="evidence" value="ECO:0007669"/>
    <property type="project" value="UniProtKB-UniRule"/>
</dbReference>
<dbReference type="Gene3D" id="6.10.250.1710">
    <property type="match status" value="1"/>
</dbReference>
<evidence type="ECO:0000256" key="1">
    <source>
        <dbReference type="ARBA" id="ARBA00004123"/>
    </source>
</evidence>
<keyword evidence="12" id="KW-1185">Reference proteome</keyword>
<keyword evidence="3 6" id="KW-0539">Nucleus</keyword>
<dbReference type="Gene3D" id="3.40.50.1000">
    <property type="entry name" value="HAD superfamily/HAD-like"/>
    <property type="match status" value="1"/>
</dbReference>
<dbReference type="NCBIfam" id="TIGR02250">
    <property type="entry name" value="FCP1_euk"/>
    <property type="match status" value="1"/>
</dbReference>
<evidence type="ECO:0000313" key="12">
    <source>
        <dbReference type="Proteomes" id="UP000245699"/>
    </source>
</evidence>
<feature type="region of interest" description="Disordered" evidence="8">
    <location>
        <begin position="228"/>
        <end position="265"/>
    </location>
</feature>
<feature type="region of interest" description="Disordered" evidence="8">
    <location>
        <begin position="544"/>
        <end position="571"/>
    </location>
</feature>
<dbReference type="GO" id="GO:0007034">
    <property type="term" value="P:vacuolar transport"/>
    <property type="evidence" value="ECO:0007669"/>
    <property type="project" value="InterPro"/>
</dbReference>
<dbReference type="InterPro" id="IPR023214">
    <property type="entry name" value="HAD_sf"/>
</dbReference>
<dbReference type="GO" id="GO:0005634">
    <property type="term" value="C:nucleus"/>
    <property type="evidence" value="ECO:0007669"/>
    <property type="project" value="UniProtKB-SubCell"/>
</dbReference>
<comment type="catalytic activity">
    <reaction evidence="5 6">
        <text>O-phospho-L-threonyl-[protein] + H2O = L-threonyl-[protein] + phosphate</text>
        <dbReference type="Rhea" id="RHEA:47004"/>
        <dbReference type="Rhea" id="RHEA-COMP:11060"/>
        <dbReference type="Rhea" id="RHEA-COMP:11605"/>
        <dbReference type="ChEBI" id="CHEBI:15377"/>
        <dbReference type="ChEBI" id="CHEBI:30013"/>
        <dbReference type="ChEBI" id="CHEBI:43474"/>
        <dbReference type="ChEBI" id="CHEBI:61977"/>
        <dbReference type="EC" id="3.1.3.16"/>
    </reaction>
</comment>
<comment type="subcellular location">
    <subcellularLocation>
        <location evidence="1 6">Nucleus</location>
    </subcellularLocation>
</comment>
<evidence type="ECO:0000256" key="8">
    <source>
        <dbReference type="SAM" id="MobiDB-lite"/>
    </source>
</evidence>
<feature type="domain" description="FCP1 homology" evidence="10">
    <location>
        <begin position="175"/>
        <end position="407"/>
    </location>
</feature>
<dbReference type="PROSITE" id="PS50172">
    <property type="entry name" value="BRCT"/>
    <property type="match status" value="1"/>
</dbReference>
<dbReference type="InterPro" id="IPR036412">
    <property type="entry name" value="HAD-like_sf"/>
</dbReference>
<comment type="function">
    <text evidence="6">This promotes the activity of RNA polymerase II.</text>
</comment>
<protein>
    <recommendedName>
        <fullName evidence="6">RNA polymerase II subunit A C-terminal domain phosphatase</fullName>
        <ecNumber evidence="6">3.1.3.16</ecNumber>
    </recommendedName>
</protein>
<dbReference type="Gene3D" id="3.40.50.10190">
    <property type="entry name" value="BRCT domain"/>
    <property type="match status" value="1"/>
</dbReference>
<feature type="region of interest" description="Disordered" evidence="8">
    <location>
        <begin position="688"/>
        <end position="769"/>
    </location>
</feature>
<evidence type="ECO:0000256" key="7">
    <source>
        <dbReference type="SAM" id="Coils"/>
    </source>
</evidence>
<feature type="compositionally biased region" description="Polar residues" evidence="8">
    <location>
        <begin position="546"/>
        <end position="571"/>
    </location>
</feature>
<dbReference type="InterPro" id="IPR036420">
    <property type="entry name" value="BRCT_dom_sf"/>
</dbReference>
<reference evidence="11 12" key="1">
    <citation type="journal article" date="2018" name="MBio">
        <title>Comparative Genomics Reveals the Core Gene Toolbox for the Fungus-Insect Symbiosis.</title>
        <authorList>
            <person name="Wang Y."/>
            <person name="Stata M."/>
            <person name="Wang W."/>
            <person name="Stajich J.E."/>
            <person name="White M.M."/>
            <person name="Moncalvo J.M."/>
        </authorList>
    </citation>
    <scope>NUCLEOTIDE SEQUENCE [LARGE SCALE GENOMIC DNA]</scope>
    <source>
        <strain evidence="11 12">AUS-77-4</strain>
    </source>
</reference>
<dbReference type="SMART" id="SM00577">
    <property type="entry name" value="CPDc"/>
    <property type="match status" value="1"/>
</dbReference>
<dbReference type="Proteomes" id="UP000245699">
    <property type="component" value="Unassembled WGS sequence"/>
</dbReference>
<name>A0A2T9Z0L2_9FUNG</name>
<evidence type="ECO:0000313" key="11">
    <source>
        <dbReference type="EMBL" id="PVU98064.1"/>
    </source>
</evidence>
<keyword evidence="2 6" id="KW-0378">Hydrolase</keyword>
<accession>A0A2T9Z0L2</accession>
<dbReference type="InterPro" id="IPR011947">
    <property type="entry name" value="FCP1_euk"/>
</dbReference>
<evidence type="ECO:0000256" key="6">
    <source>
        <dbReference type="RuleBase" id="RU366066"/>
    </source>
</evidence>
<dbReference type="Pfam" id="PF03357">
    <property type="entry name" value="Snf7"/>
    <property type="match status" value="1"/>
</dbReference>
<dbReference type="CDD" id="cd07521">
    <property type="entry name" value="HAD_FCP1-like"/>
    <property type="match status" value="1"/>
</dbReference>
<dbReference type="STRING" id="61424.A0A2T9Z0L2"/>
<dbReference type="EC" id="3.1.3.16" evidence="6"/>
<feature type="compositionally biased region" description="Acidic residues" evidence="8">
    <location>
        <begin position="688"/>
        <end position="704"/>
    </location>
</feature>
<organism evidence="11 12">
    <name type="scientific">Furculomyces boomerangus</name>
    <dbReference type="NCBI Taxonomy" id="61424"/>
    <lineage>
        <taxon>Eukaryota</taxon>
        <taxon>Fungi</taxon>
        <taxon>Fungi incertae sedis</taxon>
        <taxon>Zoopagomycota</taxon>
        <taxon>Kickxellomycotina</taxon>
        <taxon>Harpellomycetes</taxon>
        <taxon>Harpellales</taxon>
        <taxon>Harpellaceae</taxon>
        <taxon>Furculomyces</taxon>
    </lineage>
</organism>
<proteinExistence type="predicted"/>
<comment type="catalytic activity">
    <reaction evidence="4 6">
        <text>O-phospho-L-seryl-[protein] + H2O = L-seryl-[protein] + phosphate</text>
        <dbReference type="Rhea" id="RHEA:20629"/>
        <dbReference type="Rhea" id="RHEA-COMP:9863"/>
        <dbReference type="Rhea" id="RHEA-COMP:11604"/>
        <dbReference type="ChEBI" id="CHEBI:15377"/>
        <dbReference type="ChEBI" id="CHEBI:29999"/>
        <dbReference type="ChEBI" id="CHEBI:43474"/>
        <dbReference type="ChEBI" id="CHEBI:83421"/>
        <dbReference type="EC" id="3.1.3.16"/>
    </reaction>
</comment>
<dbReference type="SUPFAM" id="SSF52113">
    <property type="entry name" value="BRCT domain"/>
    <property type="match status" value="1"/>
</dbReference>
<dbReference type="CDD" id="cd17729">
    <property type="entry name" value="BRCT_CTDP1"/>
    <property type="match status" value="1"/>
</dbReference>
<dbReference type="PROSITE" id="PS50969">
    <property type="entry name" value="FCP1"/>
    <property type="match status" value="1"/>
</dbReference>
<evidence type="ECO:0000256" key="4">
    <source>
        <dbReference type="ARBA" id="ARBA00047761"/>
    </source>
</evidence>
<dbReference type="InterPro" id="IPR001357">
    <property type="entry name" value="BRCT_dom"/>
</dbReference>
<feature type="region of interest" description="Disordered" evidence="8">
    <location>
        <begin position="958"/>
        <end position="979"/>
    </location>
</feature>
<dbReference type="OrthoDB" id="10249888at2759"/>
<dbReference type="Pfam" id="PF03031">
    <property type="entry name" value="NIF"/>
    <property type="match status" value="1"/>
</dbReference>
<dbReference type="InterPro" id="IPR005024">
    <property type="entry name" value="Snf7_fam"/>
</dbReference>
<keyword evidence="7" id="KW-0175">Coiled coil</keyword>
<dbReference type="SUPFAM" id="SSF56784">
    <property type="entry name" value="HAD-like"/>
    <property type="match status" value="1"/>
</dbReference>
<gene>
    <name evidence="11" type="ORF">BB559_001808</name>
</gene>
<feature type="compositionally biased region" description="Basic and acidic residues" evidence="8">
    <location>
        <begin position="706"/>
        <end position="732"/>
    </location>
</feature>
<feature type="region of interest" description="Disordered" evidence="8">
    <location>
        <begin position="928"/>
        <end position="947"/>
    </location>
</feature>
<evidence type="ECO:0000259" key="10">
    <source>
        <dbReference type="PROSITE" id="PS50969"/>
    </source>
</evidence>
<dbReference type="PANTHER" id="PTHR23081">
    <property type="entry name" value="RNA POLYMERASE II CTD PHOSPHATASE"/>
    <property type="match status" value="1"/>
</dbReference>
<feature type="compositionally biased region" description="Low complexity" evidence="8">
    <location>
        <begin position="228"/>
        <end position="244"/>
    </location>
</feature>